<dbReference type="Proteomes" id="UP000305067">
    <property type="component" value="Unassembled WGS sequence"/>
</dbReference>
<evidence type="ECO:0000256" key="1">
    <source>
        <dbReference type="SAM" id="SignalP"/>
    </source>
</evidence>
<feature type="chain" id="PRO_5022972569" evidence="1">
    <location>
        <begin position="22"/>
        <end position="61"/>
    </location>
</feature>
<proteinExistence type="predicted"/>
<accession>A0A5C3Q3G4</accession>
<sequence length="61" mass="6202">MLAHILLTIAASAVMISTVHATPIGAALNQALVPIPTAAGVPAFIPRGDPWPTGNCCDEPK</sequence>
<protein>
    <submittedName>
        <fullName evidence="2">Uncharacterized protein</fullName>
    </submittedName>
</protein>
<organism evidence="2 3">
    <name type="scientific">Pterulicium gracile</name>
    <dbReference type="NCBI Taxonomy" id="1884261"/>
    <lineage>
        <taxon>Eukaryota</taxon>
        <taxon>Fungi</taxon>
        <taxon>Dikarya</taxon>
        <taxon>Basidiomycota</taxon>
        <taxon>Agaricomycotina</taxon>
        <taxon>Agaricomycetes</taxon>
        <taxon>Agaricomycetidae</taxon>
        <taxon>Agaricales</taxon>
        <taxon>Pleurotineae</taxon>
        <taxon>Pterulaceae</taxon>
        <taxon>Pterulicium</taxon>
    </lineage>
</organism>
<keyword evidence="1" id="KW-0732">Signal</keyword>
<reference evidence="2 3" key="1">
    <citation type="journal article" date="2019" name="Nat. Ecol. Evol.">
        <title>Megaphylogeny resolves global patterns of mushroom evolution.</title>
        <authorList>
            <person name="Varga T."/>
            <person name="Krizsan K."/>
            <person name="Foldi C."/>
            <person name="Dima B."/>
            <person name="Sanchez-Garcia M."/>
            <person name="Sanchez-Ramirez S."/>
            <person name="Szollosi G.J."/>
            <person name="Szarkandi J.G."/>
            <person name="Papp V."/>
            <person name="Albert L."/>
            <person name="Andreopoulos W."/>
            <person name="Angelini C."/>
            <person name="Antonin V."/>
            <person name="Barry K.W."/>
            <person name="Bougher N.L."/>
            <person name="Buchanan P."/>
            <person name="Buyck B."/>
            <person name="Bense V."/>
            <person name="Catcheside P."/>
            <person name="Chovatia M."/>
            <person name="Cooper J."/>
            <person name="Damon W."/>
            <person name="Desjardin D."/>
            <person name="Finy P."/>
            <person name="Geml J."/>
            <person name="Haridas S."/>
            <person name="Hughes K."/>
            <person name="Justo A."/>
            <person name="Karasinski D."/>
            <person name="Kautmanova I."/>
            <person name="Kiss B."/>
            <person name="Kocsube S."/>
            <person name="Kotiranta H."/>
            <person name="LaButti K.M."/>
            <person name="Lechner B.E."/>
            <person name="Liimatainen K."/>
            <person name="Lipzen A."/>
            <person name="Lukacs Z."/>
            <person name="Mihaltcheva S."/>
            <person name="Morgado L.N."/>
            <person name="Niskanen T."/>
            <person name="Noordeloos M.E."/>
            <person name="Ohm R.A."/>
            <person name="Ortiz-Santana B."/>
            <person name="Ovrebo C."/>
            <person name="Racz N."/>
            <person name="Riley R."/>
            <person name="Savchenko A."/>
            <person name="Shiryaev A."/>
            <person name="Soop K."/>
            <person name="Spirin V."/>
            <person name="Szebenyi C."/>
            <person name="Tomsovsky M."/>
            <person name="Tulloss R.E."/>
            <person name="Uehling J."/>
            <person name="Grigoriev I.V."/>
            <person name="Vagvolgyi C."/>
            <person name="Papp T."/>
            <person name="Martin F.M."/>
            <person name="Miettinen O."/>
            <person name="Hibbett D.S."/>
            <person name="Nagy L.G."/>
        </authorList>
    </citation>
    <scope>NUCLEOTIDE SEQUENCE [LARGE SCALE GENOMIC DNA]</scope>
    <source>
        <strain evidence="2 3">CBS 309.79</strain>
    </source>
</reference>
<feature type="signal peptide" evidence="1">
    <location>
        <begin position="1"/>
        <end position="21"/>
    </location>
</feature>
<keyword evidence="3" id="KW-1185">Reference proteome</keyword>
<evidence type="ECO:0000313" key="3">
    <source>
        <dbReference type="Proteomes" id="UP000305067"/>
    </source>
</evidence>
<dbReference type="AlphaFoldDB" id="A0A5C3Q3G4"/>
<gene>
    <name evidence="2" type="ORF">BDV98DRAFT_597550</name>
</gene>
<dbReference type="EMBL" id="ML178859">
    <property type="protein sequence ID" value="TFK96502.1"/>
    <property type="molecule type" value="Genomic_DNA"/>
</dbReference>
<name>A0A5C3Q3G4_9AGAR</name>
<evidence type="ECO:0000313" key="2">
    <source>
        <dbReference type="EMBL" id="TFK96502.1"/>
    </source>
</evidence>